<protein>
    <submittedName>
        <fullName evidence="2">Uncharacterized protein</fullName>
    </submittedName>
</protein>
<evidence type="ECO:0000313" key="3">
    <source>
        <dbReference type="Proteomes" id="UP000436357"/>
    </source>
</evidence>
<keyword evidence="1" id="KW-1133">Transmembrane helix</keyword>
<reference evidence="2 3" key="1">
    <citation type="submission" date="2019-11" db="EMBL/GenBank/DDBJ databases">
        <title>Draft Genome Sequence of Plant Growth-Promoting Rhizosphere-Associated Bacteria.</title>
        <authorList>
            <person name="Vasilyev I.Y."/>
            <person name="Radchenko V."/>
            <person name="Ilnitskaya E.V."/>
        </authorList>
    </citation>
    <scope>NUCLEOTIDE SEQUENCE [LARGE SCALE GENOMIC DNA]</scope>
    <source>
        <strain evidence="2 3">VRA_9sq_n</strain>
    </source>
</reference>
<dbReference type="OrthoDB" id="3169698at2"/>
<feature type="transmembrane region" description="Helical" evidence="1">
    <location>
        <begin position="317"/>
        <end position="335"/>
    </location>
</feature>
<keyword evidence="1" id="KW-0472">Membrane</keyword>
<evidence type="ECO:0000313" key="2">
    <source>
        <dbReference type="EMBL" id="MSD91034.1"/>
    </source>
</evidence>
<feature type="transmembrane region" description="Helical" evidence="1">
    <location>
        <begin position="120"/>
        <end position="139"/>
    </location>
</feature>
<name>A0A6N7TYV2_9BIFI</name>
<feature type="transmembrane region" description="Helical" evidence="1">
    <location>
        <begin position="515"/>
        <end position="536"/>
    </location>
</feature>
<comment type="caution">
    <text evidence="2">The sequence shown here is derived from an EMBL/GenBank/DDBJ whole genome shotgun (WGS) entry which is preliminary data.</text>
</comment>
<feature type="transmembrane region" description="Helical" evidence="1">
    <location>
        <begin position="418"/>
        <end position="435"/>
    </location>
</feature>
<dbReference type="InterPro" id="IPR046671">
    <property type="entry name" value="DUF6541"/>
</dbReference>
<feature type="transmembrane region" description="Helical" evidence="1">
    <location>
        <begin position="483"/>
        <end position="503"/>
    </location>
</feature>
<feature type="transmembrane region" description="Helical" evidence="1">
    <location>
        <begin position="296"/>
        <end position="311"/>
    </location>
</feature>
<feature type="transmembrane region" description="Helical" evidence="1">
    <location>
        <begin position="40"/>
        <end position="63"/>
    </location>
</feature>
<keyword evidence="1" id="KW-0812">Transmembrane</keyword>
<organism evidence="2 3">
    <name type="scientific">Bifidobacterium asteroides</name>
    <dbReference type="NCBI Taxonomy" id="1684"/>
    <lineage>
        <taxon>Bacteria</taxon>
        <taxon>Bacillati</taxon>
        <taxon>Actinomycetota</taxon>
        <taxon>Actinomycetes</taxon>
        <taxon>Bifidobacteriales</taxon>
        <taxon>Bifidobacteriaceae</taxon>
        <taxon>Bifidobacterium</taxon>
    </lineage>
</organism>
<sequence length="686" mass="75454">MQSTLMTWQQSWPLLLFIIAALYLPGCLLVAALGSRKTIFVTALGPVASIALAGIDGVLFQPLGISWNWRSYGLSAIILIAIILLARQLFNHFRNSDGVDRESWALTTNVGKTKPRLSHFLPALPAIIGTALAACNIGIRLMHAAPSPDQVTQNYDSVFHYNVVARIVLTGQASSLHALPPIREIYPIAFQQFAAISAMAYRPATAVSAVTCTWLVFAALIWPISMLFLIRILLGRHAWSDLLTPVLASCCAGFPFLLLDWGTLYSMFAGQVILPVFVALTWAWCTDGWREGRRSLAGLAWILLSVVAVSFCHFRVMMTGALLVLPLILSWLIRAGRQLAQTNKHRFRVAAGVLTAGFLVLLAIGLKIFHNLYLRGPARKISDHLNGGPAQPTEDLPAAIVRFLLGQPINSGNRRLPVYWPLALALILALIVLCLHHSRKDMLLVSSFMLLGLVFVACAGTHADWAKILTALWYKDQRRLFSAWPVVAIPIMGMALEHGIGALKRYTPQGEKMISMPIMMLAATVAVLICAVNPQLDSMEKTLGSTYAFAANNADAPMLSTDEFLLMKRMGRHVSASEQVLSDPWNGSGYMLAVGGTTSFYAHLNMNWDHDHAYLATNFERIGSDPQVCKILTDHHIDWYADMGGPYVANDPQHQIFNGLHPVPQALQLVDSQGRAKLYRITACRP</sequence>
<feature type="transmembrane region" description="Helical" evidence="1">
    <location>
        <begin position="442"/>
        <end position="463"/>
    </location>
</feature>
<feature type="transmembrane region" description="Helical" evidence="1">
    <location>
        <begin position="347"/>
        <end position="369"/>
    </location>
</feature>
<feature type="transmembrane region" description="Helical" evidence="1">
    <location>
        <begin position="69"/>
        <end position="86"/>
    </location>
</feature>
<dbReference type="EMBL" id="WKKW01000002">
    <property type="protein sequence ID" value="MSD91034.1"/>
    <property type="molecule type" value="Genomic_DNA"/>
</dbReference>
<feature type="transmembrane region" description="Helical" evidence="1">
    <location>
        <begin position="265"/>
        <end position="284"/>
    </location>
</feature>
<feature type="transmembrane region" description="Helical" evidence="1">
    <location>
        <begin position="206"/>
        <end position="230"/>
    </location>
</feature>
<dbReference type="Proteomes" id="UP000436357">
    <property type="component" value="Unassembled WGS sequence"/>
</dbReference>
<accession>A0A6N7TYV2</accession>
<feature type="transmembrane region" description="Helical" evidence="1">
    <location>
        <begin position="12"/>
        <end position="33"/>
    </location>
</feature>
<dbReference type="AlphaFoldDB" id="A0A6N7TYV2"/>
<gene>
    <name evidence="2" type="ORF">GKC41_05100</name>
</gene>
<evidence type="ECO:0000256" key="1">
    <source>
        <dbReference type="SAM" id="Phobius"/>
    </source>
</evidence>
<dbReference type="Pfam" id="PF20176">
    <property type="entry name" value="DUF6541"/>
    <property type="match status" value="1"/>
</dbReference>
<proteinExistence type="predicted"/>